<proteinExistence type="predicted"/>
<dbReference type="CTD" id="4509"/>
<dbReference type="AlphaFoldDB" id="A0A343B726"/>
<dbReference type="EMBL" id="KY200976">
    <property type="protein sequence ID" value="AQT38700.1"/>
    <property type="molecule type" value="Genomic_DNA"/>
</dbReference>
<dbReference type="GeneID" id="33875312"/>
<keyword evidence="1" id="KW-0812">Transmembrane</keyword>
<sequence>MPQLSPLSWIFLFMFFWVMVLMTAILIWWMKKVEFNLNVGSGGDDYCNVVENKWGW</sequence>
<evidence type="ECO:0000313" key="2">
    <source>
        <dbReference type="EMBL" id="AQT38700.1"/>
    </source>
</evidence>
<keyword evidence="1" id="KW-0472">Membrane</keyword>
<feature type="transmembrane region" description="Helical" evidence="1">
    <location>
        <begin position="6"/>
        <end position="29"/>
    </location>
</feature>
<geneLocation type="mitochondrion" evidence="2"/>
<protein>
    <submittedName>
        <fullName evidence="2">ATP synthase F0 subunit 8</fullName>
    </submittedName>
</protein>
<keyword evidence="2" id="KW-0496">Mitochondrion</keyword>
<organism evidence="2">
    <name type="scientific">Margarya oxytropoides</name>
    <dbReference type="NCBI Taxonomy" id="888541"/>
    <lineage>
        <taxon>Eukaryota</taxon>
        <taxon>Metazoa</taxon>
        <taxon>Spiralia</taxon>
        <taxon>Lophotrochozoa</taxon>
        <taxon>Mollusca</taxon>
        <taxon>Gastropoda</taxon>
        <taxon>Caenogastropoda</taxon>
        <taxon>Architaenioglossa</taxon>
        <taxon>Viviparoidea</taxon>
        <taxon>Viviparidae</taxon>
        <taxon>Margarya</taxon>
    </lineage>
</organism>
<evidence type="ECO:0000256" key="1">
    <source>
        <dbReference type="SAM" id="Phobius"/>
    </source>
</evidence>
<gene>
    <name evidence="2" type="primary">ATP8</name>
</gene>
<dbReference type="RefSeq" id="YP_009413685.1">
    <property type="nucleotide sequence ID" value="NC_035586.1"/>
</dbReference>
<name>A0A343B726_9CAEN</name>
<keyword evidence="1" id="KW-1133">Transmembrane helix</keyword>
<reference evidence="2" key="1">
    <citation type="journal article" date="2017" name="PLoS ONE">
        <title>Sequencing of the complete mitochondrial genomes of eight freshwater snail species exposes pervasive paraphyly within the Viviparidae family (Caenogastropoda).</title>
        <authorList>
            <person name="Wang J.G."/>
            <person name="Zhang D."/>
            <person name="Jakovlic I."/>
            <person name="Wang W.M."/>
        </authorList>
    </citation>
    <scope>NUCLEOTIDE SEQUENCE</scope>
</reference>
<accession>A0A343B726</accession>